<name>A0A2U8WDR5_9HYPH</name>
<dbReference type="EMBL" id="CP029550">
    <property type="protein sequence ID" value="AWN44335.1"/>
    <property type="molecule type" value="Genomic_DNA"/>
</dbReference>
<dbReference type="GO" id="GO:0008270">
    <property type="term" value="F:zinc ion binding"/>
    <property type="evidence" value="ECO:0007669"/>
    <property type="project" value="InterPro"/>
</dbReference>
<evidence type="ECO:0000256" key="2">
    <source>
        <dbReference type="SAM" id="MobiDB-lite"/>
    </source>
</evidence>
<comment type="similarity">
    <text evidence="1">Belongs to the ros/MucR family.</text>
</comment>
<dbReference type="GO" id="GO:0003677">
    <property type="term" value="F:DNA binding"/>
    <property type="evidence" value="ECO:0007669"/>
    <property type="project" value="InterPro"/>
</dbReference>
<gene>
    <name evidence="3" type="ORF">DK389_03010</name>
</gene>
<reference evidence="4" key="1">
    <citation type="submission" date="2018-05" db="EMBL/GenBank/DDBJ databases">
        <title>Complete Genome Sequence of Methylobacterium sp. 17SD2-17.</title>
        <authorList>
            <person name="Srinivasan S."/>
        </authorList>
    </citation>
    <scope>NUCLEOTIDE SEQUENCE [LARGE SCALE GENOMIC DNA]</scope>
    <source>
        <strain evidence="4">17SD2-17</strain>
    </source>
</reference>
<accession>A0A2U8WDR5</accession>
<organism evidence="3 4">
    <name type="scientific">Methylobacterium durans</name>
    <dbReference type="NCBI Taxonomy" id="2202825"/>
    <lineage>
        <taxon>Bacteria</taxon>
        <taxon>Pseudomonadati</taxon>
        <taxon>Pseudomonadota</taxon>
        <taxon>Alphaproteobacteria</taxon>
        <taxon>Hyphomicrobiales</taxon>
        <taxon>Methylobacteriaceae</taxon>
        <taxon>Methylobacterium</taxon>
    </lineage>
</organism>
<dbReference type="Proteomes" id="UP000245926">
    <property type="component" value="Chromosome"/>
</dbReference>
<dbReference type="InterPro" id="IPR041920">
    <property type="entry name" value="ROS/MUCR_sf"/>
</dbReference>
<dbReference type="OrthoDB" id="9809693at2"/>
<proteinExistence type="inferred from homology"/>
<evidence type="ECO:0000313" key="3">
    <source>
        <dbReference type="EMBL" id="AWN44335.1"/>
    </source>
</evidence>
<dbReference type="GO" id="GO:0006355">
    <property type="term" value="P:regulation of DNA-templated transcription"/>
    <property type="evidence" value="ECO:0007669"/>
    <property type="project" value="InterPro"/>
</dbReference>
<keyword evidence="4" id="KW-1185">Reference proteome</keyword>
<dbReference type="InterPro" id="IPR008807">
    <property type="entry name" value="ROS_MUCR"/>
</dbReference>
<dbReference type="AlphaFoldDB" id="A0A2U8WDR5"/>
<protein>
    <submittedName>
        <fullName evidence="3">MucR family transcriptional regulator</fullName>
    </submittedName>
</protein>
<evidence type="ECO:0000256" key="1">
    <source>
        <dbReference type="ARBA" id="ARBA00007031"/>
    </source>
</evidence>
<dbReference type="KEGG" id="mets:DK389_03010"/>
<dbReference type="Pfam" id="PF05443">
    <property type="entry name" value="ROS_MUCR"/>
    <property type="match status" value="1"/>
</dbReference>
<evidence type="ECO:0000313" key="4">
    <source>
        <dbReference type="Proteomes" id="UP000245926"/>
    </source>
</evidence>
<dbReference type="Gene3D" id="1.10.10.1550">
    <property type="entry name" value="ROS/MUCR transcriptional regulator protein"/>
    <property type="match status" value="1"/>
</dbReference>
<feature type="region of interest" description="Disordered" evidence="2">
    <location>
        <begin position="133"/>
        <end position="159"/>
    </location>
</feature>
<sequence>MCSVSDTKADERSEIDLTAEIVSAFVSNNSVPAAELPALLASVHGTLKGLARGTSQASADEVEKPTPAQIRKSVTPDALISFIDGKPYKALKRHLTRHGLDPYSYRQRYGLPADYPMVAASYAAQRSELARATGLGRGGARDADEEQAHTSGTRPEAAE</sequence>
<feature type="compositionally biased region" description="Basic and acidic residues" evidence="2">
    <location>
        <begin position="139"/>
        <end position="148"/>
    </location>
</feature>